<proteinExistence type="predicted"/>
<evidence type="ECO:0000256" key="1">
    <source>
        <dbReference type="SAM" id="MobiDB-lite"/>
    </source>
</evidence>
<dbReference type="VEuPathDB" id="CryptoDB:Cvel_1305"/>
<dbReference type="EMBL" id="CDMZ01003668">
    <property type="protein sequence ID" value="CEM47191.1"/>
    <property type="molecule type" value="Genomic_DNA"/>
</dbReference>
<reference evidence="2" key="1">
    <citation type="submission" date="2014-11" db="EMBL/GenBank/DDBJ databases">
        <authorList>
            <person name="Otto D Thomas"/>
            <person name="Naeem Raeece"/>
        </authorList>
    </citation>
    <scope>NUCLEOTIDE SEQUENCE</scope>
</reference>
<dbReference type="AlphaFoldDB" id="A0A0G4HS20"/>
<evidence type="ECO:0000313" key="2">
    <source>
        <dbReference type="EMBL" id="CEM47191.1"/>
    </source>
</evidence>
<sequence>MGVLGLWPFLSGDAVDSVLPFSEGAGHSLYLRTAAISKKTRKRRKDGRETTREAANSHRGVQQLRRLGIGFRLVNSADGTVTSCSRKPPPPLCRRES</sequence>
<feature type="compositionally biased region" description="Basic and acidic residues" evidence="1">
    <location>
        <begin position="46"/>
        <end position="56"/>
    </location>
</feature>
<gene>
    <name evidence="2" type="ORF">Cvel_1305</name>
</gene>
<feature type="region of interest" description="Disordered" evidence="1">
    <location>
        <begin position="38"/>
        <end position="60"/>
    </location>
</feature>
<protein>
    <submittedName>
        <fullName evidence="2">Uncharacterized protein</fullName>
    </submittedName>
</protein>
<accession>A0A0G4HS20</accession>
<organism evidence="2">
    <name type="scientific">Chromera velia CCMP2878</name>
    <dbReference type="NCBI Taxonomy" id="1169474"/>
    <lineage>
        <taxon>Eukaryota</taxon>
        <taxon>Sar</taxon>
        <taxon>Alveolata</taxon>
        <taxon>Colpodellida</taxon>
        <taxon>Chromeraceae</taxon>
        <taxon>Chromera</taxon>
    </lineage>
</organism>
<name>A0A0G4HS20_9ALVE</name>